<protein>
    <submittedName>
        <fullName evidence="2">Uncharacterized protein</fullName>
    </submittedName>
</protein>
<proteinExistence type="predicted"/>
<accession>A0A4S4EVK3</accession>
<comment type="caution">
    <text evidence="2">The sequence shown here is derived from an EMBL/GenBank/DDBJ whole genome shotgun (WGS) entry which is preliminary data.</text>
</comment>
<dbReference type="PANTHER" id="PTHR34361">
    <property type="entry name" value="OS08G0157800 PROTEIN"/>
    <property type="match status" value="1"/>
</dbReference>
<feature type="region of interest" description="Disordered" evidence="1">
    <location>
        <begin position="605"/>
        <end position="643"/>
    </location>
</feature>
<feature type="compositionally biased region" description="Polar residues" evidence="1">
    <location>
        <begin position="943"/>
        <end position="957"/>
    </location>
</feature>
<evidence type="ECO:0000256" key="1">
    <source>
        <dbReference type="SAM" id="MobiDB-lite"/>
    </source>
</evidence>
<feature type="compositionally biased region" description="Basic and acidic residues" evidence="1">
    <location>
        <begin position="1016"/>
        <end position="1025"/>
    </location>
</feature>
<organism evidence="2 3">
    <name type="scientific">Camellia sinensis var. sinensis</name>
    <name type="common">China tea</name>
    <dbReference type="NCBI Taxonomy" id="542762"/>
    <lineage>
        <taxon>Eukaryota</taxon>
        <taxon>Viridiplantae</taxon>
        <taxon>Streptophyta</taxon>
        <taxon>Embryophyta</taxon>
        <taxon>Tracheophyta</taxon>
        <taxon>Spermatophyta</taxon>
        <taxon>Magnoliopsida</taxon>
        <taxon>eudicotyledons</taxon>
        <taxon>Gunneridae</taxon>
        <taxon>Pentapetalae</taxon>
        <taxon>asterids</taxon>
        <taxon>Ericales</taxon>
        <taxon>Theaceae</taxon>
        <taxon>Camellia</taxon>
    </lineage>
</organism>
<evidence type="ECO:0000313" key="3">
    <source>
        <dbReference type="Proteomes" id="UP000306102"/>
    </source>
</evidence>
<feature type="region of interest" description="Disordered" evidence="1">
    <location>
        <begin position="910"/>
        <end position="959"/>
    </location>
</feature>
<name>A0A4S4EVK3_CAMSN</name>
<feature type="region of interest" description="Disordered" evidence="1">
    <location>
        <begin position="1000"/>
        <end position="1037"/>
    </location>
</feature>
<keyword evidence="3" id="KW-1185">Reference proteome</keyword>
<feature type="compositionally biased region" description="Polar residues" evidence="1">
    <location>
        <begin position="1000"/>
        <end position="1014"/>
    </location>
</feature>
<dbReference type="PANTHER" id="PTHR34361:SF2">
    <property type="entry name" value="OS08G0157800 PROTEIN"/>
    <property type="match status" value="1"/>
</dbReference>
<evidence type="ECO:0000313" key="2">
    <source>
        <dbReference type="EMBL" id="THG21001.1"/>
    </source>
</evidence>
<dbReference type="STRING" id="542762.A0A4S4EVK3"/>
<sequence>MMGIGSVGNVGSLSSSSNLSALAPPFTVDRSNPKPNSNPLAHFTESPYVPFNSSFPNWQYSHSSASGTNLYSNIDFGVDSIRTTCVPSAKDYSYLGSNSVNSPTTHMPPLIPNVSSATDSFTFLQYSSGIPSNRVEVEPYYPPFVSTLVDDDNPLVALNEPSYDLLSNSCVAPLDGSFQVDYTQSLSGLEYTPQWGGFWNRLADGEQGERVEPDGRFCSDGTNFAGSYVYENYMKQGGCTAEDSSKCEDTSAASHRKYVDLLGKENRIVSPSTGKLNYKSSSLQDPWFISSESSRTSISGSSMLPESHAQVPSLESATNIWYQKPYGTSYDKFFQPLDSCTNDFISVKKSSPALVIRPPSIGTSSTVPNTVSSEDANSIGNVAAINSKDFGFHYPSNQKEPHLPPSNDKEGCLDTTQPNLHVDRSDCFFVASSSTRKEELSNKPVTKDVVDHMSEAGMEFQLPDINVPDGFTLPLDSAKCFTVVEDSSESFDHYNAVVDSPCWKGAPASPFSPPEVSEALSPQHLMKELEACNGLKIFPSCTDGTVRVSCENQFEKSVYEYNGYVELGSLICPERLSNANFPAKERSSADAVKAGFNYPQMSSNNIQFSNDIGKPRKEYDVPTDSKSNPDMKPSHTKPPGLDKGEFVSQSEFKLCAGVVDSGLKISDTSENDSVSFHAMESTCFPCNSEDVNDLAKLQETALTPKMNAQMLVNTIHNLSELLLFHCSNDASALSEHDHKALKHVINNIDACVSQRMLPMTATGESMLSRQGTSNESRKLPDLRKGVIAGGPPLTKEADASFHGQFDHHGIHDGKRNRTLSSKEVEKFPDFVSLSDDVDNLKNNNTVQAIKEVLKEDFNGCGEMQSETLLYKNLWLEAEAALCFSSYRARFNRMKIEMEKCKSHNTKDVAETSNAVEKLPSSKFAPDPNISQKVTPESDDSPMSDKSIQDSSIPSTTKIVDDDDASTMARFCILKCRGQNSSAVNTEGQQRLRETSNAAETLPSFNFSPNPSITHEVTPESKDSPMLEKSIQGSSIPSTTKVVDDIDASAMARFHILKLRGQSLSSVNTDGQGLAETINAVEKIPSSKFSLDPNITRKVTPKANDSPILSKTKIIDDVDASTMARFDILKCRVQNSNSEWEQLAQVVEYGFAGKGNDRQLIGNRSEHGSLEVEVDDVHASTMARFDILKRRGQNSNSVNTEQERLAQVVESEFAGKGNDWRLIGNRSDHGSLVVGDGAHLQYFSDISKLDKFGSFVGGSEHENVQEFRVFAMDDQVIQYGWNRLGSELPPGWVDSSSSDWEYVPKDEFAREN</sequence>
<gene>
    <name evidence="2" type="ORF">TEA_029877</name>
</gene>
<dbReference type="Proteomes" id="UP000306102">
    <property type="component" value="Unassembled WGS sequence"/>
</dbReference>
<reference evidence="2 3" key="1">
    <citation type="journal article" date="2018" name="Proc. Natl. Acad. Sci. U.S.A.">
        <title>Draft genome sequence of Camellia sinensis var. sinensis provides insights into the evolution of the tea genome and tea quality.</title>
        <authorList>
            <person name="Wei C."/>
            <person name="Yang H."/>
            <person name="Wang S."/>
            <person name="Zhao J."/>
            <person name="Liu C."/>
            <person name="Gao L."/>
            <person name="Xia E."/>
            <person name="Lu Y."/>
            <person name="Tai Y."/>
            <person name="She G."/>
            <person name="Sun J."/>
            <person name="Cao H."/>
            <person name="Tong W."/>
            <person name="Gao Q."/>
            <person name="Li Y."/>
            <person name="Deng W."/>
            <person name="Jiang X."/>
            <person name="Wang W."/>
            <person name="Chen Q."/>
            <person name="Zhang S."/>
            <person name="Li H."/>
            <person name="Wu J."/>
            <person name="Wang P."/>
            <person name="Li P."/>
            <person name="Shi C."/>
            <person name="Zheng F."/>
            <person name="Jian J."/>
            <person name="Huang B."/>
            <person name="Shan D."/>
            <person name="Shi M."/>
            <person name="Fang C."/>
            <person name="Yue Y."/>
            <person name="Li F."/>
            <person name="Li D."/>
            <person name="Wei S."/>
            <person name="Han B."/>
            <person name="Jiang C."/>
            <person name="Yin Y."/>
            <person name="Xia T."/>
            <person name="Zhang Z."/>
            <person name="Bennetzen J.L."/>
            <person name="Zhao S."/>
            <person name="Wan X."/>
        </authorList>
    </citation>
    <scope>NUCLEOTIDE SEQUENCE [LARGE SCALE GENOMIC DNA]</scope>
    <source>
        <strain evidence="3">cv. Shuchazao</strain>
        <tissue evidence="2">Leaf</tissue>
    </source>
</reference>
<dbReference type="EMBL" id="SDRB02001625">
    <property type="protein sequence ID" value="THG21001.1"/>
    <property type="molecule type" value="Genomic_DNA"/>
</dbReference>